<dbReference type="Gene3D" id="1.10.45.10">
    <property type="entry name" value="Vanillyl-alcohol Oxidase, Chain A, domain 4"/>
    <property type="match status" value="1"/>
</dbReference>
<protein>
    <submittedName>
        <fullName evidence="4">Unannotated protein</fullName>
    </submittedName>
</protein>
<evidence type="ECO:0000259" key="3">
    <source>
        <dbReference type="Pfam" id="PF02913"/>
    </source>
</evidence>
<evidence type="ECO:0000256" key="2">
    <source>
        <dbReference type="ARBA" id="ARBA00022827"/>
    </source>
</evidence>
<dbReference type="Pfam" id="PF02913">
    <property type="entry name" value="FAD-oxidase_C"/>
    <property type="match status" value="1"/>
</dbReference>
<reference evidence="4" key="1">
    <citation type="submission" date="2020-05" db="EMBL/GenBank/DDBJ databases">
        <authorList>
            <person name="Chiriac C."/>
            <person name="Salcher M."/>
            <person name="Ghai R."/>
            <person name="Kavagutti S V."/>
        </authorList>
    </citation>
    <scope>NUCLEOTIDE SEQUENCE</scope>
</reference>
<keyword evidence="2" id="KW-0274">FAD</keyword>
<proteinExistence type="predicted"/>
<dbReference type="EMBL" id="CAFBMC010000151">
    <property type="protein sequence ID" value="CAB4913151.1"/>
    <property type="molecule type" value="Genomic_DNA"/>
</dbReference>
<dbReference type="AlphaFoldDB" id="A0A6J7GX69"/>
<dbReference type="InterPro" id="IPR004113">
    <property type="entry name" value="FAD-bd_oxidored_4_C"/>
</dbReference>
<organism evidence="4">
    <name type="scientific">freshwater metagenome</name>
    <dbReference type="NCBI Taxonomy" id="449393"/>
    <lineage>
        <taxon>unclassified sequences</taxon>
        <taxon>metagenomes</taxon>
        <taxon>ecological metagenomes</taxon>
    </lineage>
</organism>
<dbReference type="InterPro" id="IPR016164">
    <property type="entry name" value="FAD-linked_Oxase-like_C"/>
</dbReference>
<feature type="domain" description="FAD-binding oxidoreductase/transferase type 4 C-terminal" evidence="3">
    <location>
        <begin position="2"/>
        <end position="34"/>
    </location>
</feature>
<dbReference type="InterPro" id="IPR016171">
    <property type="entry name" value="Vanillyl_alc_oxidase_C-sub2"/>
</dbReference>
<dbReference type="GO" id="GO:0003824">
    <property type="term" value="F:catalytic activity"/>
    <property type="evidence" value="ECO:0007669"/>
    <property type="project" value="InterPro"/>
</dbReference>
<name>A0A6J7GX69_9ZZZZ</name>
<dbReference type="GO" id="GO:0050660">
    <property type="term" value="F:flavin adenine dinucleotide binding"/>
    <property type="evidence" value="ECO:0007669"/>
    <property type="project" value="InterPro"/>
</dbReference>
<dbReference type="SUPFAM" id="SSF55103">
    <property type="entry name" value="FAD-linked oxidases, C-terminal domain"/>
    <property type="match status" value="1"/>
</dbReference>
<keyword evidence="1" id="KW-0285">Flavoprotein</keyword>
<evidence type="ECO:0000313" key="4">
    <source>
        <dbReference type="EMBL" id="CAB4913151.1"/>
    </source>
</evidence>
<sequence>MKVDSLHLTRSAAEITAMRAIKSAWDPTGILNQGILFSP</sequence>
<gene>
    <name evidence="4" type="ORF">UFOPK3495_01712</name>
</gene>
<evidence type="ECO:0000256" key="1">
    <source>
        <dbReference type="ARBA" id="ARBA00022630"/>
    </source>
</evidence>
<accession>A0A6J7GX69</accession>